<gene>
    <name evidence="1" type="ORF">LOAG_08246</name>
</gene>
<dbReference type="InParanoid" id="A0A1S0TVM5"/>
<dbReference type="AlphaFoldDB" id="A0A1S0TVM5"/>
<dbReference type="KEGG" id="loa:LOAG_08246"/>
<accession>A0A1S0TVM5</accession>
<dbReference type="GeneID" id="9945674"/>
<dbReference type="RefSeq" id="XP_003143826.1">
    <property type="nucleotide sequence ID" value="XM_003143778.1"/>
</dbReference>
<name>A0A1S0TVM5_LOALO</name>
<evidence type="ECO:0000313" key="1">
    <source>
        <dbReference type="EMBL" id="EFO20242.1"/>
    </source>
</evidence>
<dbReference type="EMBL" id="JH712066">
    <property type="protein sequence ID" value="EFO20242.1"/>
    <property type="molecule type" value="Genomic_DNA"/>
</dbReference>
<sequence length="106" mass="12509">MRSFQLQSICKCLLDPSIILLMLFQSRLQLQPWSRPRSWFSNYIIHIANAIELSLLSPSLQSIRYYRNTPCIGLHIKQQIVNDGKIKEYESRNEWEAKDENGNLTR</sequence>
<proteinExistence type="predicted"/>
<protein>
    <submittedName>
        <fullName evidence="1">Uncharacterized protein</fullName>
    </submittedName>
</protein>
<dbReference type="CTD" id="9945674"/>
<organism evidence="1">
    <name type="scientific">Loa loa</name>
    <name type="common">Eye worm</name>
    <name type="synonym">Filaria loa</name>
    <dbReference type="NCBI Taxonomy" id="7209"/>
    <lineage>
        <taxon>Eukaryota</taxon>
        <taxon>Metazoa</taxon>
        <taxon>Ecdysozoa</taxon>
        <taxon>Nematoda</taxon>
        <taxon>Chromadorea</taxon>
        <taxon>Rhabditida</taxon>
        <taxon>Spirurina</taxon>
        <taxon>Spiruromorpha</taxon>
        <taxon>Filarioidea</taxon>
        <taxon>Onchocercidae</taxon>
        <taxon>Loa</taxon>
    </lineage>
</organism>
<reference evidence="1" key="1">
    <citation type="submission" date="2012-04" db="EMBL/GenBank/DDBJ databases">
        <title>The Genome Sequence of Loa loa.</title>
        <authorList>
            <consortium name="The Broad Institute Genome Sequencing Platform"/>
            <consortium name="Broad Institute Genome Sequencing Center for Infectious Disease"/>
            <person name="Nutman T.B."/>
            <person name="Fink D.L."/>
            <person name="Russ C."/>
            <person name="Young S."/>
            <person name="Zeng Q."/>
            <person name="Gargeya S."/>
            <person name="Alvarado L."/>
            <person name="Berlin A."/>
            <person name="Chapman S.B."/>
            <person name="Chen Z."/>
            <person name="Freedman E."/>
            <person name="Gellesch M."/>
            <person name="Goldberg J."/>
            <person name="Griggs A."/>
            <person name="Gujja S."/>
            <person name="Heilman E.R."/>
            <person name="Heiman D."/>
            <person name="Howarth C."/>
            <person name="Mehta T."/>
            <person name="Neiman D."/>
            <person name="Pearson M."/>
            <person name="Roberts A."/>
            <person name="Saif S."/>
            <person name="Shea T."/>
            <person name="Shenoy N."/>
            <person name="Sisk P."/>
            <person name="Stolte C."/>
            <person name="Sykes S."/>
            <person name="White J."/>
            <person name="Yandava C."/>
            <person name="Haas B."/>
            <person name="Henn M.R."/>
            <person name="Nusbaum C."/>
            <person name="Birren B."/>
        </authorList>
    </citation>
    <scope>NUCLEOTIDE SEQUENCE [LARGE SCALE GENOMIC DNA]</scope>
</reference>